<feature type="compositionally biased region" description="Low complexity" evidence="7">
    <location>
        <begin position="748"/>
        <end position="759"/>
    </location>
</feature>
<dbReference type="GeneID" id="42006259"/>
<feature type="compositionally biased region" description="Low complexity" evidence="7">
    <location>
        <begin position="570"/>
        <end position="584"/>
    </location>
</feature>
<feature type="region of interest" description="Disordered" evidence="7">
    <location>
        <begin position="546"/>
        <end position="638"/>
    </location>
</feature>
<sequence length="771" mass="85519">MGYVLVTLLLVATCAAVIGTISYFGNLRKMYWHAIIIGFLGWFFAFSIIVILPIDLASTLYHNCLETGTRVCDQPMAYVEQDFLWTFWGIVYWTMFNLTWFVIPIQQTWIRSGEFTLKGKLREAIKENVVYYAAVGTIGLIFLVYIAIVKQFQKEDLMAFAMAGANAWGLFLITIFMGYGLVEVPRGLWYSASTRWKLAHLEFEAPKMKEAVMDAEAEVYDVAREIAIMSKKTPYNHELRPIVDRLMEKAPLALEERGEPEDGEAAPEVNASNLANLHARNKRAMKLLERAQARYDFLLRDAFLIQDIIEQEDSRERKFVSIFRPARESWYKEYKLRLDWVWLIWIKPIVTRGFAVICAFASIAIIWSESTFQVESPRLSIPALLLFNPDISYGVLQMVSICFILYMCSCAYTSLFKVQYFDYLLVAEHHTDDGSILFTAAYLCRLTFPLCYNFLKLIGDNNNAVFVMFLGESAELTPLLGEGYNTWLPEVILIFCVVTFFNLHGRILRLFKVKAYFYEQVDVHDERSEEGRSIIEHARSIAERKIHQRGPYANGNPSDHSLGSVEGGFTNYRSTTRGTNNNTRGAGGGTTEDFVAKYKARQGNSSNPSETFSSVRAGGGDSSRSGGNSRLGGGAASSLLGSNERLRAASADNTPKATTGSGVQQSLSGYFSGLSTRFNSVGGGGAGASPPRVPQNSSSNTGGGAGKFQRLQEEPTEPLINKSAKTTGSMFSSFVGGASGGGNGNGGSNNNNNGGSNKSSPKRNRDMFGDL</sequence>
<feature type="transmembrane region" description="Helical" evidence="8">
    <location>
        <begin position="160"/>
        <end position="182"/>
    </location>
</feature>
<evidence type="ECO:0000256" key="7">
    <source>
        <dbReference type="SAM" id="MobiDB-lite"/>
    </source>
</evidence>
<name>A0A507BR75_9FUNG</name>
<feature type="transmembrane region" description="Helical" evidence="8">
    <location>
        <begin position="129"/>
        <end position="148"/>
    </location>
</feature>
<dbReference type="Pfam" id="PF04791">
    <property type="entry name" value="LMBR1"/>
    <property type="match status" value="1"/>
</dbReference>
<evidence type="ECO:0000256" key="2">
    <source>
        <dbReference type="ARBA" id="ARBA00010487"/>
    </source>
</evidence>
<keyword evidence="6" id="KW-0175">Coiled coil</keyword>
<feature type="compositionally biased region" description="Gly residues" evidence="7">
    <location>
        <begin position="737"/>
        <end position="747"/>
    </location>
</feature>
<feature type="coiled-coil region" evidence="6">
    <location>
        <begin position="274"/>
        <end position="301"/>
    </location>
</feature>
<gene>
    <name evidence="9" type="ORF">SmJEL517_g05034</name>
</gene>
<dbReference type="Proteomes" id="UP000319731">
    <property type="component" value="Unassembled WGS sequence"/>
</dbReference>
<dbReference type="GO" id="GO:0016020">
    <property type="term" value="C:membrane"/>
    <property type="evidence" value="ECO:0007669"/>
    <property type="project" value="UniProtKB-SubCell"/>
</dbReference>
<dbReference type="OrthoDB" id="203099at2759"/>
<dbReference type="InterPro" id="IPR006876">
    <property type="entry name" value="LMBR1-like_membr_prot"/>
</dbReference>
<evidence type="ECO:0000256" key="4">
    <source>
        <dbReference type="ARBA" id="ARBA00022989"/>
    </source>
</evidence>
<comment type="subcellular location">
    <subcellularLocation>
        <location evidence="1">Membrane</location>
        <topology evidence="1">Multi-pass membrane protein</topology>
    </subcellularLocation>
</comment>
<evidence type="ECO:0000256" key="3">
    <source>
        <dbReference type="ARBA" id="ARBA00022692"/>
    </source>
</evidence>
<comment type="similarity">
    <text evidence="2">Belongs to the LIMR family.</text>
</comment>
<dbReference type="PANTHER" id="PTHR21355:SF0">
    <property type="entry name" value="G-PROTEIN COUPLED RECEPTOR-ASSOCIATED PROTEIN LMBRD2"/>
    <property type="match status" value="1"/>
</dbReference>
<reference evidence="9 10" key="1">
    <citation type="journal article" date="2019" name="Sci. Rep.">
        <title>Comparative genomics of chytrid fungi reveal insights into the obligate biotrophic and pathogenic lifestyle of Synchytrium endobioticum.</title>
        <authorList>
            <person name="van de Vossenberg B.T.L.H."/>
            <person name="Warris S."/>
            <person name="Nguyen H.D.T."/>
            <person name="van Gent-Pelzer M.P.E."/>
            <person name="Joly D.L."/>
            <person name="van de Geest H.C."/>
            <person name="Bonants P.J.M."/>
            <person name="Smith D.S."/>
            <person name="Levesque C.A."/>
            <person name="van der Lee T.A.J."/>
        </authorList>
    </citation>
    <scope>NUCLEOTIDE SEQUENCE [LARGE SCALE GENOMIC DNA]</scope>
    <source>
        <strain evidence="9 10">JEL517</strain>
    </source>
</reference>
<evidence type="ECO:0000313" key="10">
    <source>
        <dbReference type="Proteomes" id="UP000319731"/>
    </source>
</evidence>
<evidence type="ECO:0000256" key="8">
    <source>
        <dbReference type="SAM" id="Phobius"/>
    </source>
</evidence>
<organism evidence="9 10">
    <name type="scientific">Synchytrium microbalum</name>
    <dbReference type="NCBI Taxonomy" id="1806994"/>
    <lineage>
        <taxon>Eukaryota</taxon>
        <taxon>Fungi</taxon>
        <taxon>Fungi incertae sedis</taxon>
        <taxon>Chytridiomycota</taxon>
        <taxon>Chytridiomycota incertae sedis</taxon>
        <taxon>Chytridiomycetes</taxon>
        <taxon>Synchytriales</taxon>
        <taxon>Synchytriaceae</taxon>
        <taxon>Synchytrium</taxon>
    </lineage>
</organism>
<feature type="transmembrane region" description="Helical" evidence="8">
    <location>
        <begin position="391"/>
        <end position="415"/>
    </location>
</feature>
<dbReference type="PANTHER" id="PTHR21355">
    <property type="entry name" value="G-PROTEIN COUPLED RECEPTOR-ASSOCIATED PROTEIN LMBRD2"/>
    <property type="match status" value="1"/>
</dbReference>
<evidence type="ECO:0000313" key="9">
    <source>
        <dbReference type="EMBL" id="TPX31657.1"/>
    </source>
</evidence>
<feature type="transmembrane region" description="Helical" evidence="8">
    <location>
        <begin position="486"/>
        <end position="504"/>
    </location>
</feature>
<feature type="compositionally biased region" description="Polar residues" evidence="7">
    <location>
        <begin position="602"/>
        <end position="612"/>
    </location>
</feature>
<protein>
    <recommendedName>
        <fullName evidence="11">LMBR1-like membrane protein</fullName>
    </recommendedName>
</protein>
<evidence type="ECO:0000256" key="5">
    <source>
        <dbReference type="ARBA" id="ARBA00023136"/>
    </source>
</evidence>
<feature type="transmembrane region" description="Helical" evidence="8">
    <location>
        <begin position="436"/>
        <end position="455"/>
    </location>
</feature>
<accession>A0A507BR75</accession>
<dbReference type="EMBL" id="QEAO01000041">
    <property type="protein sequence ID" value="TPX31657.1"/>
    <property type="molecule type" value="Genomic_DNA"/>
</dbReference>
<comment type="caution">
    <text evidence="9">The sequence shown here is derived from an EMBL/GenBank/DDBJ whole genome shotgun (WGS) entry which is preliminary data.</text>
</comment>
<keyword evidence="3 8" id="KW-0812">Transmembrane</keyword>
<keyword evidence="4 8" id="KW-1133">Transmembrane helix</keyword>
<dbReference type="AlphaFoldDB" id="A0A507BR75"/>
<feature type="transmembrane region" description="Helical" evidence="8">
    <location>
        <begin position="6"/>
        <end position="24"/>
    </location>
</feature>
<keyword evidence="5 8" id="KW-0472">Membrane</keyword>
<evidence type="ECO:0008006" key="11">
    <source>
        <dbReference type="Google" id="ProtNLM"/>
    </source>
</evidence>
<evidence type="ECO:0000256" key="6">
    <source>
        <dbReference type="SAM" id="Coils"/>
    </source>
</evidence>
<feature type="transmembrane region" description="Helical" evidence="8">
    <location>
        <begin position="31"/>
        <end position="52"/>
    </location>
</feature>
<dbReference type="InterPro" id="IPR051584">
    <property type="entry name" value="GPCR-associated_LMBR1"/>
</dbReference>
<feature type="transmembrane region" description="Helical" evidence="8">
    <location>
        <begin position="340"/>
        <end position="367"/>
    </location>
</feature>
<evidence type="ECO:0000256" key="1">
    <source>
        <dbReference type="ARBA" id="ARBA00004141"/>
    </source>
</evidence>
<feature type="region of interest" description="Disordered" evidence="7">
    <location>
        <begin position="681"/>
        <end position="771"/>
    </location>
</feature>
<keyword evidence="10" id="KW-1185">Reference proteome</keyword>
<dbReference type="RefSeq" id="XP_031023031.1">
    <property type="nucleotide sequence ID" value="XM_031170962.1"/>
</dbReference>
<proteinExistence type="inferred from homology"/>
<feature type="transmembrane region" description="Helical" evidence="8">
    <location>
        <begin position="83"/>
        <end position="103"/>
    </location>
</feature>